<proteinExistence type="predicted"/>
<accession>A0AAN9SAX2</accession>
<sequence>MDPESQARYARNGKLMFGSTILVFLIVITGILVHTFRHWCFRRRHRRGFRTDSSVKFSDALCPSLLKFLPTFTYSSDTHRSLQDCTICLYEFNHGEEGRVLPNCNHVFHAHCVDTWFRSHSNCPLCRTPVHRHPAPVQPSSNLEPGLVGRLSSIPAPIWSPRKSLELVGIIVQQEGHPDSEPGPDISASELNV</sequence>
<dbReference type="Pfam" id="PF13639">
    <property type="entry name" value="zf-RING_2"/>
    <property type="match status" value="1"/>
</dbReference>
<evidence type="ECO:0000256" key="2">
    <source>
        <dbReference type="SAM" id="Phobius"/>
    </source>
</evidence>
<organism evidence="4 5">
    <name type="scientific">Psophocarpus tetragonolobus</name>
    <name type="common">Winged bean</name>
    <name type="synonym">Dolichos tetragonolobus</name>
    <dbReference type="NCBI Taxonomy" id="3891"/>
    <lineage>
        <taxon>Eukaryota</taxon>
        <taxon>Viridiplantae</taxon>
        <taxon>Streptophyta</taxon>
        <taxon>Embryophyta</taxon>
        <taxon>Tracheophyta</taxon>
        <taxon>Spermatophyta</taxon>
        <taxon>Magnoliopsida</taxon>
        <taxon>eudicotyledons</taxon>
        <taxon>Gunneridae</taxon>
        <taxon>Pentapetalae</taxon>
        <taxon>rosids</taxon>
        <taxon>fabids</taxon>
        <taxon>Fabales</taxon>
        <taxon>Fabaceae</taxon>
        <taxon>Papilionoideae</taxon>
        <taxon>50 kb inversion clade</taxon>
        <taxon>NPAAA clade</taxon>
        <taxon>indigoferoid/millettioid clade</taxon>
        <taxon>Phaseoleae</taxon>
        <taxon>Psophocarpus</taxon>
    </lineage>
</organism>
<evidence type="ECO:0000256" key="1">
    <source>
        <dbReference type="PROSITE-ProRule" id="PRU00175"/>
    </source>
</evidence>
<dbReference type="InterPro" id="IPR001841">
    <property type="entry name" value="Znf_RING"/>
</dbReference>
<gene>
    <name evidence="4" type="ORF">VNO78_20730</name>
</gene>
<dbReference type="EMBL" id="JAYMYS010000005">
    <property type="protein sequence ID" value="KAK7392296.1"/>
    <property type="molecule type" value="Genomic_DNA"/>
</dbReference>
<evidence type="ECO:0000313" key="5">
    <source>
        <dbReference type="Proteomes" id="UP001386955"/>
    </source>
</evidence>
<keyword evidence="5" id="KW-1185">Reference proteome</keyword>
<protein>
    <recommendedName>
        <fullName evidence="3">RING-type domain-containing protein</fullName>
    </recommendedName>
</protein>
<keyword evidence="1" id="KW-0862">Zinc</keyword>
<keyword evidence="2" id="KW-0472">Membrane</keyword>
<keyword evidence="1" id="KW-0479">Metal-binding</keyword>
<feature type="domain" description="RING-type" evidence="3">
    <location>
        <begin position="85"/>
        <end position="127"/>
    </location>
</feature>
<evidence type="ECO:0000313" key="4">
    <source>
        <dbReference type="EMBL" id="KAK7392296.1"/>
    </source>
</evidence>
<dbReference type="InterPro" id="IPR013083">
    <property type="entry name" value="Znf_RING/FYVE/PHD"/>
</dbReference>
<keyword evidence="2" id="KW-1133">Transmembrane helix</keyword>
<dbReference type="PANTHER" id="PTHR45676:SF98">
    <property type="entry name" value="RING-TYPE E3 UBIQUITIN TRANSFERASE"/>
    <property type="match status" value="1"/>
</dbReference>
<dbReference type="Gene3D" id="3.30.40.10">
    <property type="entry name" value="Zinc/RING finger domain, C3HC4 (zinc finger)"/>
    <property type="match status" value="1"/>
</dbReference>
<keyword evidence="2" id="KW-0812">Transmembrane</keyword>
<dbReference type="PROSITE" id="PS50089">
    <property type="entry name" value="ZF_RING_2"/>
    <property type="match status" value="1"/>
</dbReference>
<feature type="transmembrane region" description="Helical" evidence="2">
    <location>
        <begin position="15"/>
        <end position="36"/>
    </location>
</feature>
<dbReference type="GO" id="GO:0008270">
    <property type="term" value="F:zinc ion binding"/>
    <property type="evidence" value="ECO:0007669"/>
    <property type="project" value="UniProtKB-KW"/>
</dbReference>
<dbReference type="AlphaFoldDB" id="A0AAN9SAX2"/>
<reference evidence="4 5" key="1">
    <citation type="submission" date="2024-01" db="EMBL/GenBank/DDBJ databases">
        <title>The genomes of 5 underutilized Papilionoideae crops provide insights into root nodulation and disease resistanc.</title>
        <authorList>
            <person name="Jiang F."/>
        </authorList>
    </citation>
    <scope>NUCLEOTIDE SEQUENCE [LARGE SCALE GENOMIC DNA]</scope>
    <source>
        <strain evidence="4">DUOXIRENSHENG_FW03</strain>
        <tissue evidence="4">Leaves</tissue>
    </source>
</reference>
<dbReference type="SUPFAM" id="SSF57850">
    <property type="entry name" value="RING/U-box"/>
    <property type="match status" value="1"/>
</dbReference>
<dbReference type="CDD" id="cd16461">
    <property type="entry name" value="RING-H2_EL5-like"/>
    <property type="match status" value="1"/>
</dbReference>
<dbReference type="PANTHER" id="PTHR45676">
    <property type="entry name" value="RING-H2 FINGER PROTEIN ATL51-RELATED"/>
    <property type="match status" value="1"/>
</dbReference>
<comment type="caution">
    <text evidence="4">The sequence shown here is derived from an EMBL/GenBank/DDBJ whole genome shotgun (WGS) entry which is preliminary data.</text>
</comment>
<dbReference type="GO" id="GO:0016567">
    <property type="term" value="P:protein ubiquitination"/>
    <property type="evidence" value="ECO:0007669"/>
    <property type="project" value="TreeGrafter"/>
</dbReference>
<dbReference type="SMART" id="SM00184">
    <property type="entry name" value="RING"/>
    <property type="match status" value="1"/>
</dbReference>
<evidence type="ECO:0000259" key="3">
    <source>
        <dbReference type="PROSITE" id="PS50089"/>
    </source>
</evidence>
<keyword evidence="1" id="KW-0863">Zinc-finger</keyword>
<dbReference type="Proteomes" id="UP001386955">
    <property type="component" value="Unassembled WGS sequence"/>
</dbReference>
<name>A0AAN9SAX2_PSOTE</name>